<feature type="signal peptide" evidence="1">
    <location>
        <begin position="1"/>
        <end position="19"/>
    </location>
</feature>
<dbReference type="AlphaFoldDB" id="A0A225B6U3"/>
<dbReference type="InterPro" id="IPR005197">
    <property type="entry name" value="Glyco_hydro_71"/>
</dbReference>
<dbReference type="Gene3D" id="3.20.20.80">
    <property type="entry name" value="Glycosidases"/>
    <property type="match status" value="1"/>
</dbReference>
<feature type="chain" id="PRO_5012352722" description="Glucan endo-1,3-alpha-glucosidase agn1" evidence="1">
    <location>
        <begin position="20"/>
        <end position="434"/>
    </location>
</feature>
<evidence type="ECO:0000313" key="2">
    <source>
        <dbReference type="EMBL" id="OKL62585.1"/>
    </source>
</evidence>
<name>A0A225B6U3_TALAT</name>
<dbReference type="EMBL" id="LFMY01000003">
    <property type="protein sequence ID" value="OKL62585.1"/>
    <property type="molecule type" value="Genomic_DNA"/>
</dbReference>
<evidence type="ECO:0008006" key="4">
    <source>
        <dbReference type="Google" id="ProtNLM"/>
    </source>
</evidence>
<dbReference type="GeneID" id="31002722"/>
<proteinExistence type="predicted"/>
<evidence type="ECO:0000313" key="3">
    <source>
        <dbReference type="Proteomes" id="UP000214365"/>
    </source>
</evidence>
<evidence type="ECO:0000256" key="1">
    <source>
        <dbReference type="SAM" id="SignalP"/>
    </source>
</evidence>
<keyword evidence="1" id="KW-0732">Signal</keyword>
<sequence length="434" mass="47002">MLFIVALLIQYAAAGSVFAHYMVGTITQDHASTDIDDAISVGRDAFALNVISLENWSTNAVSSLFNASSGTNFKLFFSFDMTHFTDPSQFLPLLEQYVGHENYFLYDNKPFVSTFDGGSLTFGASDPNSSWMKYFKNNLSTAGIDVFFVPNFDDAANYPSGFFDSFTVVDGAISWEFVWPNGNAGKANVSDSVDSTMISEVHTAGKIYMMPLSAFQFKHIDTSQNWYRIGEINLNDAGEGHYIGNFLNESLGNSDVRSYVDGFDYAGWQQVIPPFISAYKSGATDPSQITSSSMTAGGGSGKLVGVMWYRTLLTTASCSNDSLGKPDNWENAQDAINYAVILPDLTNGDNYGRNYTINVYSNNDMIGSFAGTFGLNGGTVLGLAAGSAESQRVEVVESSNGVNATTVLISKGKKDVLSETSGICNYNYEVVAMS</sequence>
<comment type="caution">
    <text evidence="2">The sequence shown here is derived from an EMBL/GenBank/DDBJ whole genome shotgun (WGS) entry which is preliminary data.</text>
</comment>
<gene>
    <name evidence="2" type="ORF">UA08_02967</name>
</gene>
<dbReference type="Pfam" id="PF03659">
    <property type="entry name" value="Glyco_hydro_71"/>
    <property type="match status" value="2"/>
</dbReference>
<organism evidence="2 3">
    <name type="scientific">Talaromyces atroroseus</name>
    <dbReference type="NCBI Taxonomy" id="1441469"/>
    <lineage>
        <taxon>Eukaryota</taxon>
        <taxon>Fungi</taxon>
        <taxon>Dikarya</taxon>
        <taxon>Ascomycota</taxon>
        <taxon>Pezizomycotina</taxon>
        <taxon>Eurotiomycetes</taxon>
        <taxon>Eurotiomycetidae</taxon>
        <taxon>Eurotiales</taxon>
        <taxon>Trichocomaceae</taxon>
        <taxon>Talaromyces</taxon>
        <taxon>Talaromyces sect. Trachyspermi</taxon>
    </lineage>
</organism>
<reference evidence="2 3" key="1">
    <citation type="submission" date="2015-06" db="EMBL/GenBank/DDBJ databases">
        <title>Talaromyces atroroseus IBT 11181 draft genome.</title>
        <authorList>
            <person name="Rasmussen K.B."/>
            <person name="Rasmussen S."/>
            <person name="Petersen B."/>
            <person name="Sicheritz-Ponten T."/>
            <person name="Mortensen U.H."/>
            <person name="Thrane U."/>
        </authorList>
    </citation>
    <scope>NUCLEOTIDE SEQUENCE [LARGE SCALE GENOMIC DNA]</scope>
    <source>
        <strain evidence="2 3">IBT 11181</strain>
    </source>
</reference>
<dbReference type="RefSeq" id="XP_020122706.1">
    <property type="nucleotide sequence ID" value="XM_020265067.1"/>
</dbReference>
<dbReference type="OrthoDB" id="3257981at2759"/>
<protein>
    <recommendedName>
        <fullName evidence="4">Glucan endo-1,3-alpha-glucosidase agn1</fullName>
    </recommendedName>
</protein>
<dbReference type="Proteomes" id="UP000214365">
    <property type="component" value="Unassembled WGS sequence"/>
</dbReference>
<dbReference type="CDD" id="cd11577">
    <property type="entry name" value="GH71"/>
    <property type="match status" value="1"/>
</dbReference>
<dbReference type="GO" id="GO:0051118">
    <property type="term" value="F:glucan endo-1,3-alpha-glucosidase activity"/>
    <property type="evidence" value="ECO:0007669"/>
    <property type="project" value="InterPro"/>
</dbReference>
<accession>A0A225B6U3</accession>
<dbReference type="STRING" id="1441469.A0A225B6U3"/>
<keyword evidence="3" id="KW-1185">Reference proteome</keyword>